<keyword evidence="2" id="KW-1185">Reference proteome</keyword>
<dbReference type="RefSeq" id="WP_345264903.1">
    <property type="nucleotide sequence ID" value="NZ_BAABHB010000002.1"/>
</dbReference>
<organism evidence="1 2">
    <name type="scientific">Nibrella viscosa</name>
    <dbReference type="NCBI Taxonomy" id="1084524"/>
    <lineage>
        <taxon>Bacteria</taxon>
        <taxon>Pseudomonadati</taxon>
        <taxon>Bacteroidota</taxon>
        <taxon>Cytophagia</taxon>
        <taxon>Cytophagales</taxon>
        <taxon>Spirosomataceae</taxon>
        <taxon>Nibrella</taxon>
    </lineage>
</organism>
<reference evidence="2" key="1">
    <citation type="journal article" date="2019" name="Int. J. Syst. Evol. Microbiol.">
        <title>The Global Catalogue of Microorganisms (GCM) 10K type strain sequencing project: providing services to taxonomists for standard genome sequencing and annotation.</title>
        <authorList>
            <consortium name="The Broad Institute Genomics Platform"/>
            <consortium name="The Broad Institute Genome Sequencing Center for Infectious Disease"/>
            <person name="Wu L."/>
            <person name="Ma J."/>
        </authorList>
    </citation>
    <scope>NUCLEOTIDE SEQUENCE [LARGE SCALE GENOMIC DNA]</scope>
    <source>
        <strain evidence="2">JCM 17925</strain>
    </source>
</reference>
<proteinExistence type="predicted"/>
<sequence length="79" mass="9638">MWYFTIKQQAIKNLQYQQMQKIAGLTEVEIFNEPYENYCLFEVARERYREFIDYLDLEGIAYEVSPDKPTRDKLLDSMR</sequence>
<gene>
    <name evidence="1" type="ORF">GCM10023187_11730</name>
</gene>
<name>A0ABP8K2R1_9BACT</name>
<protein>
    <submittedName>
        <fullName evidence="1">Uncharacterized protein</fullName>
    </submittedName>
</protein>
<accession>A0ABP8K2R1</accession>
<evidence type="ECO:0000313" key="1">
    <source>
        <dbReference type="EMBL" id="GAA4399597.1"/>
    </source>
</evidence>
<dbReference type="EMBL" id="BAABHB010000002">
    <property type="protein sequence ID" value="GAA4399597.1"/>
    <property type="molecule type" value="Genomic_DNA"/>
</dbReference>
<evidence type="ECO:0000313" key="2">
    <source>
        <dbReference type="Proteomes" id="UP001500936"/>
    </source>
</evidence>
<dbReference type="Proteomes" id="UP001500936">
    <property type="component" value="Unassembled WGS sequence"/>
</dbReference>
<comment type="caution">
    <text evidence="1">The sequence shown here is derived from an EMBL/GenBank/DDBJ whole genome shotgun (WGS) entry which is preliminary data.</text>
</comment>